<evidence type="ECO:0000313" key="9">
    <source>
        <dbReference type="Proteomes" id="UP000602647"/>
    </source>
</evidence>
<dbReference type="InterPro" id="IPR032432">
    <property type="entry name" value="Radical_SAM_C"/>
</dbReference>
<protein>
    <submittedName>
        <fullName evidence="8">Radical SAM protein</fullName>
    </submittedName>
</protein>
<dbReference type="EMBL" id="JACRYT010000014">
    <property type="protein sequence ID" value="MBC6680527.1"/>
    <property type="molecule type" value="Genomic_DNA"/>
</dbReference>
<dbReference type="PANTHER" id="PTHR11135">
    <property type="entry name" value="HISTONE ACETYLTRANSFERASE-RELATED"/>
    <property type="match status" value="1"/>
</dbReference>
<feature type="domain" description="Radical SAM core" evidence="7">
    <location>
        <begin position="1"/>
        <end position="244"/>
    </location>
</feature>
<keyword evidence="3" id="KW-0949">S-adenosyl-L-methionine</keyword>
<dbReference type="GO" id="GO:0051539">
    <property type="term" value="F:4 iron, 4 sulfur cluster binding"/>
    <property type="evidence" value="ECO:0007669"/>
    <property type="project" value="UniProtKB-KW"/>
</dbReference>
<evidence type="ECO:0000256" key="3">
    <source>
        <dbReference type="ARBA" id="ARBA00022691"/>
    </source>
</evidence>
<dbReference type="Pfam" id="PF16199">
    <property type="entry name" value="Radical_SAM_C"/>
    <property type="match status" value="1"/>
</dbReference>
<dbReference type="Pfam" id="PF04055">
    <property type="entry name" value="Radical_SAM"/>
    <property type="match status" value="1"/>
</dbReference>
<keyword evidence="9" id="KW-1185">Reference proteome</keyword>
<reference evidence="8" key="1">
    <citation type="submission" date="2020-08" db="EMBL/GenBank/DDBJ databases">
        <title>Genome public.</title>
        <authorList>
            <person name="Liu C."/>
            <person name="Sun Q."/>
        </authorList>
    </citation>
    <scope>NUCLEOTIDE SEQUENCE</scope>
    <source>
        <strain evidence="8">BX12</strain>
    </source>
</reference>
<dbReference type="PANTHER" id="PTHR11135:SF0">
    <property type="entry name" value="ELONGATOR COMPLEX PROTEIN 3"/>
    <property type="match status" value="1"/>
</dbReference>
<evidence type="ECO:0000256" key="1">
    <source>
        <dbReference type="ARBA" id="ARBA00001966"/>
    </source>
</evidence>
<dbReference type="SFLD" id="SFLDS00029">
    <property type="entry name" value="Radical_SAM"/>
    <property type="match status" value="1"/>
</dbReference>
<comment type="cofactor">
    <cofactor evidence="1">
        <name>[4Fe-4S] cluster</name>
        <dbReference type="ChEBI" id="CHEBI:49883"/>
    </cofactor>
</comment>
<evidence type="ECO:0000259" key="7">
    <source>
        <dbReference type="PROSITE" id="PS51918"/>
    </source>
</evidence>
<evidence type="ECO:0000313" key="8">
    <source>
        <dbReference type="EMBL" id="MBC6680527.1"/>
    </source>
</evidence>
<comment type="caution">
    <text evidence="8">The sequence shown here is derived from an EMBL/GenBank/DDBJ whole genome shotgun (WGS) entry which is preliminary data.</text>
</comment>
<dbReference type="InterPro" id="IPR007197">
    <property type="entry name" value="rSAM"/>
</dbReference>
<dbReference type="Proteomes" id="UP000602647">
    <property type="component" value="Unassembled WGS sequence"/>
</dbReference>
<dbReference type="InterPro" id="IPR058240">
    <property type="entry name" value="rSAM_sf"/>
</dbReference>
<accession>A0A923NLZ7</accession>
<dbReference type="SUPFAM" id="SSF102114">
    <property type="entry name" value="Radical SAM enzymes"/>
    <property type="match status" value="1"/>
</dbReference>
<name>A0A923NLZ7_9FIRM</name>
<keyword evidence="4" id="KW-0479">Metal-binding</keyword>
<evidence type="ECO:0000256" key="4">
    <source>
        <dbReference type="ARBA" id="ARBA00022723"/>
    </source>
</evidence>
<evidence type="ECO:0000256" key="6">
    <source>
        <dbReference type="ARBA" id="ARBA00023014"/>
    </source>
</evidence>
<dbReference type="SFLD" id="SFLDG01086">
    <property type="entry name" value="elongater_protein-like"/>
    <property type="match status" value="1"/>
</dbReference>
<keyword evidence="2" id="KW-0004">4Fe-4S</keyword>
<dbReference type="RefSeq" id="WP_187303627.1">
    <property type="nucleotide sequence ID" value="NZ_JACRYT010000014.1"/>
</dbReference>
<sequence>MKKHAIIPIFIPHQGCPNDCVFCNQKTITARQPDVTDDEIKNTIETWLSTLTGRPGIETIEIAFFGGSFTGIPLKQQSRYLSLASSYKQQGLVQKIHLSTRPDYINEEILDNLKFWSVDVIELGVQSFDDRVLKASGRGHDSQTVYRACSLIQDYGFELGIQLMIGLPEDSLRSCLYSARETVKIGPSSARLYPTIVIEDTRLMDMYRQGIYTPLSLEDAVETTKEMYKILTDAGIKILRVGLKSSDLIQENGKIQGHTFHPAFRQLVEGAISREKMRTLLTDALPSPDCSETVTFVSNDRWFSNLIGHKGCNKAYFASAYPRLNILWRTGPLPDGQIGISVAGKPGLMVK</sequence>
<dbReference type="InterPro" id="IPR023404">
    <property type="entry name" value="rSAM_horseshoe"/>
</dbReference>
<dbReference type="GO" id="GO:0005737">
    <property type="term" value="C:cytoplasm"/>
    <property type="evidence" value="ECO:0007669"/>
    <property type="project" value="TreeGrafter"/>
</dbReference>
<dbReference type="CDD" id="cd01335">
    <property type="entry name" value="Radical_SAM"/>
    <property type="match status" value="1"/>
</dbReference>
<dbReference type="GO" id="GO:0002926">
    <property type="term" value="P:tRNA wobble base 5-methoxycarbonylmethyl-2-thiouridinylation"/>
    <property type="evidence" value="ECO:0007669"/>
    <property type="project" value="TreeGrafter"/>
</dbReference>
<dbReference type="GO" id="GO:0003824">
    <property type="term" value="F:catalytic activity"/>
    <property type="evidence" value="ECO:0007669"/>
    <property type="project" value="InterPro"/>
</dbReference>
<organism evidence="8 9">
    <name type="scientific">Zhenpiania hominis</name>
    <dbReference type="NCBI Taxonomy" id="2763644"/>
    <lineage>
        <taxon>Bacteria</taxon>
        <taxon>Bacillati</taxon>
        <taxon>Bacillota</taxon>
        <taxon>Clostridia</taxon>
        <taxon>Peptostreptococcales</taxon>
        <taxon>Anaerovoracaceae</taxon>
        <taxon>Zhenpiania</taxon>
    </lineage>
</organism>
<dbReference type="GO" id="GO:0046872">
    <property type="term" value="F:metal ion binding"/>
    <property type="evidence" value="ECO:0007669"/>
    <property type="project" value="UniProtKB-KW"/>
</dbReference>
<dbReference type="Gene3D" id="3.80.30.20">
    <property type="entry name" value="tm_1862 like domain"/>
    <property type="match status" value="1"/>
</dbReference>
<dbReference type="InterPro" id="IPR039661">
    <property type="entry name" value="ELP3"/>
</dbReference>
<evidence type="ECO:0000256" key="2">
    <source>
        <dbReference type="ARBA" id="ARBA00022485"/>
    </source>
</evidence>
<proteinExistence type="predicted"/>
<dbReference type="InterPro" id="IPR006638">
    <property type="entry name" value="Elp3/MiaA/NifB-like_rSAM"/>
</dbReference>
<keyword evidence="5" id="KW-0408">Iron</keyword>
<dbReference type="SMART" id="SM00729">
    <property type="entry name" value="Elp3"/>
    <property type="match status" value="1"/>
</dbReference>
<dbReference type="SFLD" id="SFLDG01082">
    <property type="entry name" value="B12-binding_domain_containing"/>
    <property type="match status" value="1"/>
</dbReference>
<dbReference type="AlphaFoldDB" id="A0A923NLZ7"/>
<dbReference type="PROSITE" id="PS51918">
    <property type="entry name" value="RADICAL_SAM"/>
    <property type="match status" value="1"/>
</dbReference>
<gene>
    <name evidence="8" type="ORF">H9L42_11920</name>
</gene>
<evidence type="ECO:0000256" key="5">
    <source>
        <dbReference type="ARBA" id="ARBA00023004"/>
    </source>
</evidence>
<keyword evidence="6" id="KW-0411">Iron-sulfur</keyword>